<reference evidence="1" key="1">
    <citation type="submission" date="2020-04" db="EMBL/GenBank/DDBJ databases">
        <authorList>
            <person name="Alioto T."/>
            <person name="Alioto T."/>
            <person name="Gomez Garrido J."/>
        </authorList>
    </citation>
    <scope>NUCLEOTIDE SEQUENCE</scope>
    <source>
        <strain evidence="1">A484AB</strain>
    </source>
</reference>
<organism evidence="1 2">
    <name type="scientific">Paramuricea clavata</name>
    <name type="common">Red gorgonian</name>
    <name type="synonym">Violescent sea-whip</name>
    <dbReference type="NCBI Taxonomy" id="317549"/>
    <lineage>
        <taxon>Eukaryota</taxon>
        <taxon>Metazoa</taxon>
        <taxon>Cnidaria</taxon>
        <taxon>Anthozoa</taxon>
        <taxon>Octocorallia</taxon>
        <taxon>Malacalcyonacea</taxon>
        <taxon>Plexauridae</taxon>
        <taxon>Paramuricea</taxon>
    </lineage>
</organism>
<dbReference type="Proteomes" id="UP001152795">
    <property type="component" value="Unassembled WGS sequence"/>
</dbReference>
<dbReference type="PANTHER" id="PTHR12153">
    <property type="entry name" value="SELENOPROTEIN O"/>
    <property type="match status" value="1"/>
</dbReference>
<dbReference type="PANTHER" id="PTHR12153:SF18">
    <property type="entry name" value="SELENOPROTEIN O"/>
    <property type="match status" value="1"/>
</dbReference>
<dbReference type="AlphaFoldDB" id="A0A7D9JW72"/>
<sequence length="69" mass="8167">MKRYNARYILRNWMAEKAIRMAEIDDFSEVRNLLRIIQNPFVKQETAELAGYASRRPSWTSKLRVSCSS</sequence>
<comment type="caution">
    <text evidence="1">The sequence shown here is derived from an EMBL/GenBank/DDBJ whole genome shotgun (WGS) entry which is preliminary data.</text>
</comment>
<proteinExistence type="predicted"/>
<evidence type="ECO:0000313" key="1">
    <source>
        <dbReference type="EMBL" id="CAB4037021.1"/>
    </source>
</evidence>
<dbReference type="OrthoDB" id="10254721at2759"/>
<gene>
    <name evidence="1" type="ORF">PACLA_8A014313</name>
</gene>
<name>A0A7D9JW72_PARCT</name>
<protein>
    <submittedName>
        <fullName evidence="1">Uncharacterized protein</fullName>
    </submittedName>
</protein>
<accession>A0A7D9JW72</accession>
<keyword evidence="2" id="KW-1185">Reference proteome</keyword>
<dbReference type="EMBL" id="CACRXK020022649">
    <property type="protein sequence ID" value="CAB4037021.1"/>
    <property type="molecule type" value="Genomic_DNA"/>
</dbReference>
<evidence type="ECO:0000313" key="2">
    <source>
        <dbReference type="Proteomes" id="UP001152795"/>
    </source>
</evidence>